<accession>V5GP11</accession>
<dbReference type="PRINTS" id="PR00176">
    <property type="entry name" value="NANEUSMPORT"/>
</dbReference>
<dbReference type="InterPro" id="IPR037272">
    <property type="entry name" value="SNS_sf"/>
</dbReference>
<feature type="transmembrane region" description="Helical" evidence="9">
    <location>
        <begin position="114"/>
        <end position="136"/>
    </location>
</feature>
<feature type="transmembrane region" description="Helical" evidence="9">
    <location>
        <begin position="78"/>
        <end position="102"/>
    </location>
</feature>
<evidence type="ECO:0000313" key="10">
    <source>
        <dbReference type="EMBL" id="JAB72120.1"/>
    </source>
</evidence>
<dbReference type="GO" id="GO:0006865">
    <property type="term" value="P:amino acid transport"/>
    <property type="evidence" value="ECO:0007669"/>
    <property type="project" value="TreeGrafter"/>
</dbReference>
<dbReference type="AlphaFoldDB" id="V5GP11"/>
<dbReference type="PANTHER" id="PTHR11616:SF309">
    <property type="entry name" value="TRANSPORTER"/>
    <property type="match status" value="1"/>
</dbReference>
<keyword evidence="6 9" id="KW-1133">Transmembrane helix</keyword>
<feature type="transmembrane region" description="Helical" evidence="9">
    <location>
        <begin position="9"/>
        <end position="27"/>
    </location>
</feature>
<name>V5GP11_IXORI</name>
<feature type="transmembrane region" description="Helical" evidence="9">
    <location>
        <begin position="33"/>
        <end position="66"/>
    </location>
</feature>
<evidence type="ECO:0000256" key="9">
    <source>
        <dbReference type="SAM" id="Phobius"/>
    </source>
</evidence>
<keyword evidence="8" id="KW-0915">Sodium</keyword>
<evidence type="ECO:0000256" key="7">
    <source>
        <dbReference type="ARBA" id="ARBA00023136"/>
    </source>
</evidence>
<keyword evidence="5" id="KW-0769">Symport</keyword>
<dbReference type="SUPFAM" id="SSF161070">
    <property type="entry name" value="SNF-like"/>
    <property type="match status" value="1"/>
</dbReference>
<dbReference type="EMBL" id="GANP01012348">
    <property type="protein sequence ID" value="JAB72120.1"/>
    <property type="molecule type" value="mRNA"/>
</dbReference>
<dbReference type="GO" id="GO:0015293">
    <property type="term" value="F:symporter activity"/>
    <property type="evidence" value="ECO:0007669"/>
    <property type="project" value="UniProtKB-KW"/>
</dbReference>
<evidence type="ECO:0000256" key="1">
    <source>
        <dbReference type="ARBA" id="ARBA00004141"/>
    </source>
</evidence>
<evidence type="ECO:0000256" key="8">
    <source>
        <dbReference type="PIRSR" id="PIRSR600175-1"/>
    </source>
</evidence>
<evidence type="ECO:0000256" key="4">
    <source>
        <dbReference type="ARBA" id="ARBA00022692"/>
    </source>
</evidence>
<evidence type="ECO:0000256" key="3">
    <source>
        <dbReference type="ARBA" id="ARBA00022448"/>
    </source>
</evidence>
<sequence length="188" mass="20780">MGTVRGELALYLFLAWVIVYFVTWKGIHKSGKIIWFTALFPYVVLTILLIRGVTLPGSGTGLLFYVYPKWEKLLHPQVWIAAATQVFYTFGIGFGSVIALGSYNKFNHNFFRDSMILCFVNPMTSILAGTVIFSVLGHMAYISGKDVGDVVKSGTWVSFPGIPRGCGQNACSPCLVCSVFPDAAHCWY</sequence>
<feature type="binding site" evidence="8">
    <location>
        <position position="121"/>
    </location>
    <ligand>
        <name>Na(+)</name>
        <dbReference type="ChEBI" id="CHEBI:29101"/>
        <label>1</label>
    </ligand>
</feature>
<dbReference type="PANTHER" id="PTHR11616">
    <property type="entry name" value="SODIUM/CHLORIDE DEPENDENT TRANSPORTER"/>
    <property type="match status" value="1"/>
</dbReference>
<organism evidence="10">
    <name type="scientific">Ixodes ricinus</name>
    <name type="common">Common tick</name>
    <name type="synonym">Acarus ricinus</name>
    <dbReference type="NCBI Taxonomy" id="34613"/>
    <lineage>
        <taxon>Eukaryota</taxon>
        <taxon>Metazoa</taxon>
        <taxon>Ecdysozoa</taxon>
        <taxon>Arthropoda</taxon>
        <taxon>Chelicerata</taxon>
        <taxon>Arachnida</taxon>
        <taxon>Acari</taxon>
        <taxon>Parasitiformes</taxon>
        <taxon>Ixodida</taxon>
        <taxon>Ixodoidea</taxon>
        <taxon>Ixodidae</taxon>
        <taxon>Ixodinae</taxon>
        <taxon>Ixodes</taxon>
    </lineage>
</organism>
<evidence type="ECO:0000256" key="5">
    <source>
        <dbReference type="ARBA" id="ARBA00022847"/>
    </source>
</evidence>
<dbReference type="GO" id="GO:0005886">
    <property type="term" value="C:plasma membrane"/>
    <property type="evidence" value="ECO:0007669"/>
    <property type="project" value="TreeGrafter"/>
</dbReference>
<dbReference type="GO" id="GO:0035725">
    <property type="term" value="P:sodium ion transmembrane transport"/>
    <property type="evidence" value="ECO:0007669"/>
    <property type="project" value="TreeGrafter"/>
</dbReference>
<keyword evidence="4 9" id="KW-0812">Transmembrane</keyword>
<evidence type="ECO:0000256" key="2">
    <source>
        <dbReference type="ARBA" id="ARBA00006459"/>
    </source>
</evidence>
<comment type="subcellular location">
    <subcellularLocation>
        <location evidence="1">Membrane</location>
        <topology evidence="1">Multi-pass membrane protein</topology>
    </subcellularLocation>
</comment>
<dbReference type="GO" id="GO:0046872">
    <property type="term" value="F:metal ion binding"/>
    <property type="evidence" value="ECO:0007669"/>
    <property type="project" value="UniProtKB-KW"/>
</dbReference>
<dbReference type="InterPro" id="IPR000175">
    <property type="entry name" value="Na/ntran_symport"/>
</dbReference>
<dbReference type="PROSITE" id="PS50267">
    <property type="entry name" value="NA_NEUROTRAN_SYMP_3"/>
    <property type="match status" value="1"/>
</dbReference>
<reference evidence="10" key="1">
    <citation type="journal article" date="2015" name="Sci. Rep.">
        <title>Tissue- and time-dependent transcription in Ixodes ricinus salivary glands and midguts when blood feeding on the vertebrate host.</title>
        <authorList>
            <person name="Kotsyfakis M."/>
            <person name="Schwarz A."/>
            <person name="Erhart J."/>
            <person name="Ribeiro J.M."/>
        </authorList>
    </citation>
    <scope>NUCLEOTIDE SEQUENCE</scope>
    <source>
        <tissue evidence="10">Salivary gland and midgut</tissue>
    </source>
</reference>
<keyword evidence="8" id="KW-0479">Metal-binding</keyword>
<keyword evidence="3" id="KW-0813">Transport</keyword>
<keyword evidence="7 9" id="KW-0472">Membrane</keyword>
<proteinExistence type="evidence at transcript level"/>
<protein>
    <submittedName>
        <fullName evidence="10">Putative solute carrier 6 family</fullName>
    </submittedName>
</protein>
<dbReference type="Pfam" id="PF00209">
    <property type="entry name" value="SNF"/>
    <property type="match status" value="1"/>
</dbReference>
<evidence type="ECO:0000256" key="6">
    <source>
        <dbReference type="ARBA" id="ARBA00022989"/>
    </source>
</evidence>
<comment type="similarity">
    <text evidence="2">Belongs to the sodium:neurotransmitter symporter (SNF) (TC 2.A.22) family.</text>
</comment>